<dbReference type="Proteomes" id="UP000290244">
    <property type="component" value="Chromosome"/>
</dbReference>
<dbReference type="CDD" id="cd16098">
    <property type="entry name" value="FliS"/>
    <property type="match status" value="1"/>
</dbReference>
<dbReference type="PANTHER" id="PTHR34773">
    <property type="entry name" value="FLAGELLAR SECRETION CHAPERONE FLIS"/>
    <property type="match status" value="1"/>
</dbReference>
<evidence type="ECO:0000256" key="3">
    <source>
        <dbReference type="ARBA" id="ARBA00022490"/>
    </source>
</evidence>
<dbReference type="GO" id="GO:0044780">
    <property type="term" value="P:bacterial-type flagellum assembly"/>
    <property type="evidence" value="ECO:0007669"/>
    <property type="project" value="InterPro"/>
</dbReference>
<keyword evidence="5" id="KW-0143">Chaperone</keyword>
<evidence type="ECO:0000256" key="2">
    <source>
        <dbReference type="ARBA" id="ARBA00008787"/>
    </source>
</evidence>
<keyword evidence="3 6" id="KW-0963">Cytoplasm</keyword>
<dbReference type="InterPro" id="IPR003713">
    <property type="entry name" value="FliS"/>
</dbReference>
<keyword evidence="8" id="KW-1185">Reference proteome</keyword>
<evidence type="ECO:0000256" key="5">
    <source>
        <dbReference type="ARBA" id="ARBA00023186"/>
    </source>
</evidence>
<dbReference type="SUPFAM" id="SSF101116">
    <property type="entry name" value="Flagellar export chaperone FliS"/>
    <property type="match status" value="1"/>
</dbReference>
<evidence type="ECO:0000256" key="6">
    <source>
        <dbReference type="PIRNR" id="PIRNR039090"/>
    </source>
</evidence>
<keyword evidence="4 6" id="KW-1005">Bacterial flagellum biogenesis</keyword>
<accession>A0A4P6P1N2</accession>
<name>A0A4P6P1N2_9GAMM</name>
<keyword evidence="7" id="KW-0966">Cell projection</keyword>
<evidence type="ECO:0000256" key="4">
    <source>
        <dbReference type="ARBA" id="ARBA00022795"/>
    </source>
</evidence>
<dbReference type="NCBIfam" id="TIGR00208">
    <property type="entry name" value="fliS"/>
    <property type="match status" value="1"/>
</dbReference>
<comment type="similarity">
    <text evidence="2 6">Belongs to the FliS family.</text>
</comment>
<dbReference type="PANTHER" id="PTHR34773:SF1">
    <property type="entry name" value="FLAGELLAR SECRETION CHAPERONE FLIS"/>
    <property type="match status" value="1"/>
</dbReference>
<evidence type="ECO:0000256" key="1">
    <source>
        <dbReference type="ARBA" id="ARBA00004514"/>
    </source>
</evidence>
<reference evidence="7 8" key="1">
    <citation type="submission" date="2018-12" db="EMBL/GenBank/DDBJ databases">
        <title>Complete genome of Litorilituus sediminis.</title>
        <authorList>
            <person name="Liu A."/>
            <person name="Rong J."/>
        </authorList>
    </citation>
    <scope>NUCLEOTIDE SEQUENCE [LARGE SCALE GENOMIC DNA]</scope>
    <source>
        <strain evidence="7 8">JCM 17549</strain>
    </source>
</reference>
<dbReference type="Gene3D" id="1.20.120.340">
    <property type="entry name" value="Flagellar protein FliS"/>
    <property type="match status" value="1"/>
</dbReference>
<dbReference type="OrthoDB" id="9792010at2"/>
<protein>
    <recommendedName>
        <fullName evidence="6">Flagellar secretion chaperone FliS</fullName>
    </recommendedName>
</protein>
<dbReference type="InterPro" id="IPR036584">
    <property type="entry name" value="FliS_sf"/>
</dbReference>
<dbReference type="GO" id="GO:0071973">
    <property type="term" value="P:bacterial-type flagellum-dependent cell motility"/>
    <property type="evidence" value="ECO:0007669"/>
    <property type="project" value="TreeGrafter"/>
</dbReference>
<dbReference type="Pfam" id="PF02561">
    <property type="entry name" value="FliS"/>
    <property type="match status" value="1"/>
</dbReference>
<dbReference type="AlphaFoldDB" id="A0A4P6P1N2"/>
<proteinExistence type="inferred from homology"/>
<dbReference type="RefSeq" id="WP_130600195.1">
    <property type="nucleotide sequence ID" value="NZ_CP034759.1"/>
</dbReference>
<dbReference type="GO" id="GO:0005829">
    <property type="term" value="C:cytosol"/>
    <property type="evidence" value="ECO:0007669"/>
    <property type="project" value="UniProtKB-SubCell"/>
</dbReference>
<dbReference type="PIRSF" id="PIRSF039090">
    <property type="entry name" value="Flis"/>
    <property type="match status" value="1"/>
</dbReference>
<comment type="subcellular location">
    <subcellularLocation>
        <location evidence="1 6">Cytoplasm</location>
        <location evidence="1 6">Cytosol</location>
    </subcellularLocation>
</comment>
<dbReference type="KEGG" id="lsd:EMK97_05595"/>
<organism evidence="7 8">
    <name type="scientific">Litorilituus sediminis</name>
    <dbReference type="NCBI Taxonomy" id="718192"/>
    <lineage>
        <taxon>Bacteria</taxon>
        <taxon>Pseudomonadati</taxon>
        <taxon>Pseudomonadota</taxon>
        <taxon>Gammaproteobacteria</taxon>
        <taxon>Alteromonadales</taxon>
        <taxon>Colwelliaceae</taxon>
        <taxon>Litorilituus</taxon>
    </lineage>
</organism>
<gene>
    <name evidence="7" type="primary">fliS</name>
    <name evidence="7" type="ORF">EMK97_05595</name>
</gene>
<evidence type="ECO:0000313" key="8">
    <source>
        <dbReference type="Proteomes" id="UP000290244"/>
    </source>
</evidence>
<sequence>MRTNLKTYQNVNRESSLLAAEPHTIILMLFNGALESIAFAKGAIERKDFTVKAEKITKAVNIINSLRASLDKESQPQISANFDALYEYCADRLMNASATLNVAILDEVIGLLKPLRDAWAEMSEESKAEGHKLLREKEQQL</sequence>
<dbReference type="EMBL" id="CP034759">
    <property type="protein sequence ID" value="QBG35226.1"/>
    <property type="molecule type" value="Genomic_DNA"/>
</dbReference>
<keyword evidence="7" id="KW-0969">Cilium</keyword>
<evidence type="ECO:0000313" key="7">
    <source>
        <dbReference type="EMBL" id="QBG35226.1"/>
    </source>
</evidence>
<keyword evidence="7" id="KW-0282">Flagellum</keyword>